<comment type="caution">
    <text evidence="2">The sequence shown here is derived from an EMBL/GenBank/DDBJ whole genome shotgun (WGS) entry which is preliminary data.</text>
</comment>
<dbReference type="Gene3D" id="3.30.420.10">
    <property type="entry name" value="Ribonuclease H-like superfamily/Ribonuclease H"/>
    <property type="match status" value="1"/>
</dbReference>
<dbReference type="PROSITE" id="PS50994">
    <property type="entry name" value="INTEGRASE"/>
    <property type="match status" value="1"/>
</dbReference>
<dbReference type="GO" id="GO:0015074">
    <property type="term" value="P:DNA integration"/>
    <property type="evidence" value="ECO:0007669"/>
    <property type="project" value="InterPro"/>
</dbReference>
<reference evidence="2" key="1">
    <citation type="submission" date="2022-12" db="EMBL/GenBank/DDBJ databases">
        <title>Acinetobacter lactucae: Emerging opportunistic pathogenic species of genus Acinetobacter isolated from immunocompromised patients in clinical settings of India.</title>
        <authorList>
            <person name="Amar A.K."/>
            <person name="Sawant A.R."/>
            <person name="Meera M."/>
            <person name="Tomar A."/>
            <person name="Sistla S."/>
            <person name="Prashanth K."/>
        </authorList>
    </citation>
    <scope>NUCLEOTIDE SEQUENCE</scope>
    <source>
        <strain evidence="2">PKAL1828C</strain>
    </source>
</reference>
<proteinExistence type="predicted"/>
<dbReference type="EMBL" id="JALNTG010000025">
    <property type="protein sequence ID" value="MDD9320139.1"/>
    <property type="molecule type" value="Genomic_DNA"/>
</dbReference>
<dbReference type="SUPFAM" id="SSF53098">
    <property type="entry name" value="Ribonuclease H-like"/>
    <property type="match status" value="1"/>
</dbReference>
<gene>
    <name evidence="2" type="ORF">M0O54_08380</name>
</gene>
<dbReference type="InterPro" id="IPR012337">
    <property type="entry name" value="RNaseH-like_sf"/>
</dbReference>
<dbReference type="GO" id="GO:0003676">
    <property type="term" value="F:nucleic acid binding"/>
    <property type="evidence" value="ECO:0007669"/>
    <property type="project" value="InterPro"/>
</dbReference>
<sequence length="627" mass="71539">MPSSLFIPQPGFRFAFSNQDDYVFEITNVTYGQIRYAAVIGGKSFTLSSEAFEQYYKNDEIKCIFAPEKLIINPEKCSEIQRKERYVRSALYKLYEPTALIPLKKLIDEIATELGDQVPPSPRTVARWINKYRSSCHHNLSLSNSYKGNQSLRFPPEIYQIMSQGINEIYLKPEYRTSKDVQAYILGKLIEQGISTKYLPSRRTVQRYIEKLDPYLVTKIKKGSRIAHKAFQASGKSCPSPFALYMVEIDTHYLDIIVIDPLTQQVLGRPYLACAIDVYSRAIVGTYISMFPPSAMTTLAVIKDMITRPNYGLPGGIASIIIPDNGIEFKNNSLARVCEQLKITLTPSQIGTPNNKPHIERFFSTLTKGVIQKLSGTTFSNPGERGLYNSGKNAGYSLLQVKEYVNEWINDVYHQSIHSQTGRTPILMWNDAIEQVKPSFLTVSDAKIICRRPVERTINHGQVQIDGLAYYSHALKVLEAKRIKKVTVLVDDLDLNIVYILSPNDKQLVIQADSTNPEYTQNLSRIIHLEVQERKKLMADSDRQRLGKFADLHSLYKLMQDIQIDLVRKKPKLKQIKIDIPKQLQQLEKKLGLNTSNNQEDLKIYEKIHKANKASPTRFGSMEVKKR</sequence>
<accession>A0AB35K3N9</accession>
<dbReference type="AlphaFoldDB" id="A0AB35K3N9"/>
<evidence type="ECO:0000259" key="1">
    <source>
        <dbReference type="PROSITE" id="PS50994"/>
    </source>
</evidence>
<protein>
    <submittedName>
        <fullName evidence="2">DDE-type integrase/transposase/recombinase</fullName>
    </submittedName>
</protein>
<name>A0AB35K3N9_9GAMM</name>
<feature type="domain" description="Integrase catalytic" evidence="1">
    <location>
        <begin position="237"/>
        <end position="433"/>
    </location>
</feature>
<dbReference type="InterPro" id="IPR001584">
    <property type="entry name" value="Integrase_cat-core"/>
</dbReference>
<dbReference type="RefSeq" id="WP_274579039.1">
    <property type="nucleotide sequence ID" value="NZ_JALNTG010000025.1"/>
</dbReference>
<evidence type="ECO:0000313" key="3">
    <source>
        <dbReference type="Proteomes" id="UP001150055"/>
    </source>
</evidence>
<dbReference type="Proteomes" id="UP001150055">
    <property type="component" value="Unassembled WGS sequence"/>
</dbReference>
<evidence type="ECO:0000313" key="2">
    <source>
        <dbReference type="EMBL" id="MDD9320139.1"/>
    </source>
</evidence>
<organism evidence="2 3">
    <name type="scientific">Acinetobacter lactucae</name>
    <dbReference type="NCBI Taxonomy" id="1785128"/>
    <lineage>
        <taxon>Bacteria</taxon>
        <taxon>Pseudomonadati</taxon>
        <taxon>Pseudomonadota</taxon>
        <taxon>Gammaproteobacteria</taxon>
        <taxon>Moraxellales</taxon>
        <taxon>Moraxellaceae</taxon>
        <taxon>Acinetobacter</taxon>
        <taxon>Acinetobacter calcoaceticus/baumannii complex</taxon>
    </lineage>
</organism>
<dbReference type="InterPro" id="IPR036397">
    <property type="entry name" value="RNaseH_sf"/>
</dbReference>